<organism evidence="2 3">
    <name type="scientific">Deinococcus roseus</name>
    <dbReference type="NCBI Taxonomy" id="392414"/>
    <lineage>
        <taxon>Bacteria</taxon>
        <taxon>Thermotogati</taxon>
        <taxon>Deinococcota</taxon>
        <taxon>Deinococci</taxon>
        <taxon>Deinococcales</taxon>
        <taxon>Deinococcaceae</taxon>
        <taxon>Deinococcus</taxon>
    </lineage>
</organism>
<gene>
    <name evidence="2" type="ORF">GCM10008938_42350</name>
</gene>
<accession>A0ABQ2DDB0</accession>
<sequence length="139" mass="15759">MIASNERDALHILDGLLYHQSDLRITEHTTDTHGFTEAVFALLNLLGFRFTPRIRDLKHLKIFVPDRRKKYPTLGSVVGGGYDRALVARHWEDILRLVTSIKSGHVTASVILRKLSSFRRRNSLLAALLVDALFVRPCA</sequence>
<dbReference type="EMBL" id="BMOD01000024">
    <property type="protein sequence ID" value="GGJ51846.1"/>
    <property type="molecule type" value="Genomic_DNA"/>
</dbReference>
<reference evidence="3" key="1">
    <citation type="journal article" date="2019" name="Int. J. Syst. Evol. Microbiol.">
        <title>The Global Catalogue of Microorganisms (GCM) 10K type strain sequencing project: providing services to taxonomists for standard genome sequencing and annotation.</title>
        <authorList>
            <consortium name="The Broad Institute Genomics Platform"/>
            <consortium name="The Broad Institute Genome Sequencing Center for Infectious Disease"/>
            <person name="Wu L."/>
            <person name="Ma J."/>
        </authorList>
    </citation>
    <scope>NUCLEOTIDE SEQUENCE [LARGE SCALE GENOMIC DNA]</scope>
    <source>
        <strain evidence="3">JCM 14370</strain>
    </source>
</reference>
<evidence type="ECO:0000313" key="2">
    <source>
        <dbReference type="EMBL" id="GGJ51846.1"/>
    </source>
</evidence>
<evidence type="ECO:0000313" key="3">
    <source>
        <dbReference type="Proteomes" id="UP000632222"/>
    </source>
</evidence>
<evidence type="ECO:0000259" key="1">
    <source>
        <dbReference type="Pfam" id="PF01526"/>
    </source>
</evidence>
<dbReference type="Pfam" id="PF01526">
    <property type="entry name" value="DDE_Tnp_Tn3"/>
    <property type="match status" value="1"/>
</dbReference>
<name>A0ABQ2DDB0_9DEIO</name>
<keyword evidence="3" id="KW-1185">Reference proteome</keyword>
<comment type="caution">
    <text evidence="2">The sequence shown here is derived from an EMBL/GenBank/DDBJ whole genome shotgun (WGS) entry which is preliminary data.</text>
</comment>
<dbReference type="InterPro" id="IPR002513">
    <property type="entry name" value="Tn3_Tnp_DDE_dom"/>
</dbReference>
<proteinExistence type="predicted"/>
<feature type="domain" description="Tn3 transposase DDE" evidence="1">
    <location>
        <begin position="2"/>
        <end position="128"/>
    </location>
</feature>
<dbReference type="Proteomes" id="UP000632222">
    <property type="component" value="Unassembled WGS sequence"/>
</dbReference>
<protein>
    <recommendedName>
        <fullName evidence="1">Tn3 transposase DDE domain-containing protein</fullName>
    </recommendedName>
</protein>